<dbReference type="InterPro" id="IPR013766">
    <property type="entry name" value="Thioredoxin_domain"/>
</dbReference>
<comment type="caution">
    <text evidence="3">The sequence shown here is derived from an EMBL/GenBank/DDBJ whole genome shotgun (WGS) entry which is preliminary data.</text>
</comment>
<dbReference type="Pfam" id="PF00085">
    <property type="entry name" value="Thioredoxin"/>
    <property type="match status" value="1"/>
</dbReference>
<dbReference type="InterPro" id="IPR036249">
    <property type="entry name" value="Thioredoxin-like_sf"/>
</dbReference>
<dbReference type="Proteomes" id="UP001596379">
    <property type="component" value="Unassembled WGS sequence"/>
</dbReference>
<dbReference type="PANTHER" id="PTHR45663">
    <property type="entry name" value="GEO12009P1"/>
    <property type="match status" value="1"/>
</dbReference>
<dbReference type="RefSeq" id="WP_382232520.1">
    <property type="nucleotide sequence ID" value="NZ_JBHTCC010000001.1"/>
</dbReference>
<name>A0ABW2J1K8_9BURK</name>
<feature type="domain" description="Thioredoxin" evidence="2">
    <location>
        <begin position="4"/>
        <end position="131"/>
    </location>
</feature>
<keyword evidence="1" id="KW-0732">Signal</keyword>
<dbReference type="EMBL" id="JBHTCC010000001">
    <property type="protein sequence ID" value="MFC7297359.1"/>
    <property type="molecule type" value="Genomic_DNA"/>
</dbReference>
<evidence type="ECO:0000313" key="4">
    <source>
        <dbReference type="Proteomes" id="UP001596379"/>
    </source>
</evidence>
<reference evidence="4" key="1">
    <citation type="journal article" date="2019" name="Int. J. Syst. Evol. Microbiol.">
        <title>The Global Catalogue of Microorganisms (GCM) 10K type strain sequencing project: providing services to taxonomists for standard genome sequencing and annotation.</title>
        <authorList>
            <consortium name="The Broad Institute Genomics Platform"/>
            <consortium name="The Broad Institute Genome Sequencing Center for Infectious Disease"/>
            <person name="Wu L."/>
            <person name="Ma J."/>
        </authorList>
    </citation>
    <scope>NUCLEOTIDE SEQUENCE [LARGE SCALE GENOMIC DNA]</scope>
    <source>
        <strain evidence="4">CCUG 36956</strain>
    </source>
</reference>
<dbReference type="PANTHER" id="PTHR45663:SF11">
    <property type="entry name" value="GEO12009P1"/>
    <property type="match status" value="1"/>
</dbReference>
<protein>
    <submittedName>
        <fullName evidence="3">Thioredoxin family protein</fullName>
    </submittedName>
</protein>
<sequence length="131" mass="14167">MNARNLATAAFTFALSVLSSLAVAGEIKPFSQQEFDQLNKAGQSVVLDVTAPWCSVCKQQKPIVENLMKQPAYKDVTLMTIDFDSSKPILKNFKVTMQSTLIAFKGGKEVGRSIGDTTPSGLEALIKKAVN</sequence>
<dbReference type="CDD" id="cd02947">
    <property type="entry name" value="TRX_family"/>
    <property type="match status" value="1"/>
</dbReference>
<organism evidence="3 4">
    <name type="scientific">Herminiimonas aquatilis</name>
    <dbReference type="NCBI Taxonomy" id="345342"/>
    <lineage>
        <taxon>Bacteria</taxon>
        <taxon>Pseudomonadati</taxon>
        <taxon>Pseudomonadota</taxon>
        <taxon>Betaproteobacteria</taxon>
        <taxon>Burkholderiales</taxon>
        <taxon>Oxalobacteraceae</taxon>
        <taxon>Herminiimonas</taxon>
    </lineage>
</organism>
<evidence type="ECO:0000256" key="1">
    <source>
        <dbReference type="SAM" id="SignalP"/>
    </source>
</evidence>
<proteinExistence type="predicted"/>
<keyword evidence="4" id="KW-1185">Reference proteome</keyword>
<feature type="signal peptide" evidence="1">
    <location>
        <begin position="1"/>
        <end position="24"/>
    </location>
</feature>
<evidence type="ECO:0000313" key="3">
    <source>
        <dbReference type="EMBL" id="MFC7297359.1"/>
    </source>
</evidence>
<gene>
    <name evidence="3" type="ORF">ACFQO0_02790</name>
</gene>
<feature type="chain" id="PRO_5046990336" evidence="1">
    <location>
        <begin position="25"/>
        <end position="131"/>
    </location>
</feature>
<dbReference type="SUPFAM" id="SSF52833">
    <property type="entry name" value="Thioredoxin-like"/>
    <property type="match status" value="1"/>
</dbReference>
<accession>A0ABW2J1K8</accession>
<dbReference type="PROSITE" id="PS51352">
    <property type="entry name" value="THIOREDOXIN_2"/>
    <property type="match status" value="1"/>
</dbReference>
<dbReference type="Gene3D" id="3.40.30.10">
    <property type="entry name" value="Glutaredoxin"/>
    <property type="match status" value="1"/>
</dbReference>
<evidence type="ECO:0000259" key="2">
    <source>
        <dbReference type="PROSITE" id="PS51352"/>
    </source>
</evidence>